<keyword evidence="3" id="KW-1185">Reference proteome</keyword>
<dbReference type="Proteomes" id="UP000440224">
    <property type="component" value="Unassembled WGS sequence"/>
</dbReference>
<evidence type="ECO:0000313" key="3">
    <source>
        <dbReference type="Proteomes" id="UP000440224"/>
    </source>
</evidence>
<reference evidence="2 3" key="1">
    <citation type="submission" date="2019-10" db="EMBL/GenBank/DDBJ databases">
        <title>A soil myxobacterium in the family Polyangiaceae.</title>
        <authorList>
            <person name="Li Y."/>
            <person name="Wang J."/>
        </authorList>
    </citation>
    <scope>NUCLEOTIDE SEQUENCE [LARGE SCALE GENOMIC DNA]</scope>
    <source>
        <strain evidence="2 3">DSM 14734</strain>
    </source>
</reference>
<proteinExistence type="predicted"/>
<organism evidence="2 3">
    <name type="scientific">Polyangium spumosum</name>
    <dbReference type="NCBI Taxonomy" id="889282"/>
    <lineage>
        <taxon>Bacteria</taxon>
        <taxon>Pseudomonadati</taxon>
        <taxon>Myxococcota</taxon>
        <taxon>Polyangia</taxon>
        <taxon>Polyangiales</taxon>
        <taxon>Polyangiaceae</taxon>
        <taxon>Polyangium</taxon>
    </lineage>
</organism>
<name>A0A6N7PMS1_9BACT</name>
<evidence type="ECO:0000256" key="1">
    <source>
        <dbReference type="SAM" id="MobiDB-lite"/>
    </source>
</evidence>
<dbReference type="AlphaFoldDB" id="A0A6N7PMS1"/>
<comment type="caution">
    <text evidence="2">The sequence shown here is derived from an EMBL/GenBank/DDBJ whole genome shotgun (WGS) entry which is preliminary data.</text>
</comment>
<sequence length="72" mass="7690">MPSFFPFPGPGNVLPEAPAAQDAAEEPLVPAPRPARADPTLDSTPPPPSGMVDLAWDDTQPMSVIRFRPEKP</sequence>
<evidence type="ECO:0000313" key="2">
    <source>
        <dbReference type="EMBL" id="MRG92096.1"/>
    </source>
</evidence>
<dbReference type="EMBL" id="WJIE01000002">
    <property type="protein sequence ID" value="MRG92096.1"/>
    <property type="molecule type" value="Genomic_DNA"/>
</dbReference>
<accession>A0A6N7PMS1</accession>
<protein>
    <submittedName>
        <fullName evidence="2">Uncharacterized protein</fullName>
    </submittedName>
</protein>
<gene>
    <name evidence="2" type="ORF">GF068_09175</name>
</gene>
<feature type="region of interest" description="Disordered" evidence="1">
    <location>
        <begin position="1"/>
        <end position="72"/>
    </location>
</feature>
<dbReference type="RefSeq" id="WP_153818927.1">
    <property type="nucleotide sequence ID" value="NZ_WJIE01000002.1"/>
</dbReference>